<evidence type="ECO:0000313" key="1">
    <source>
        <dbReference type="EMBL" id="MED6212286.1"/>
    </source>
</evidence>
<proteinExistence type="predicted"/>
<keyword evidence="2" id="KW-1185">Reference proteome</keyword>
<accession>A0ABU6YR03</accession>
<comment type="caution">
    <text evidence="1">The sequence shown here is derived from an EMBL/GenBank/DDBJ whole genome shotgun (WGS) entry which is preliminary data.</text>
</comment>
<dbReference type="EMBL" id="JASCZI010242892">
    <property type="protein sequence ID" value="MED6212286.1"/>
    <property type="molecule type" value="Genomic_DNA"/>
</dbReference>
<sequence length="89" mass="8728">MCCIWKGKAATVARPRCFCGDEGRREHGEVGGECGDGVECGDGDVGGECGDDKGGMHGVELAEVGGGKDGGLEGGVAVTASEGLGDLGL</sequence>
<protein>
    <submittedName>
        <fullName evidence="1">Uncharacterized protein</fullName>
    </submittedName>
</protein>
<name>A0ABU6YR03_9FABA</name>
<reference evidence="1 2" key="1">
    <citation type="journal article" date="2023" name="Plants (Basel)">
        <title>Bridging the Gap: Combining Genomics and Transcriptomics Approaches to Understand Stylosanthes scabra, an Orphan Legume from the Brazilian Caatinga.</title>
        <authorList>
            <person name="Ferreira-Neto J.R.C."/>
            <person name="da Silva M.D."/>
            <person name="Binneck E."/>
            <person name="de Melo N.F."/>
            <person name="da Silva R.H."/>
            <person name="de Melo A.L.T.M."/>
            <person name="Pandolfi V."/>
            <person name="Bustamante F.O."/>
            <person name="Brasileiro-Vidal A.C."/>
            <person name="Benko-Iseppon A.M."/>
        </authorList>
    </citation>
    <scope>NUCLEOTIDE SEQUENCE [LARGE SCALE GENOMIC DNA]</scope>
    <source>
        <tissue evidence="1">Leaves</tissue>
    </source>
</reference>
<organism evidence="1 2">
    <name type="scientific">Stylosanthes scabra</name>
    <dbReference type="NCBI Taxonomy" id="79078"/>
    <lineage>
        <taxon>Eukaryota</taxon>
        <taxon>Viridiplantae</taxon>
        <taxon>Streptophyta</taxon>
        <taxon>Embryophyta</taxon>
        <taxon>Tracheophyta</taxon>
        <taxon>Spermatophyta</taxon>
        <taxon>Magnoliopsida</taxon>
        <taxon>eudicotyledons</taxon>
        <taxon>Gunneridae</taxon>
        <taxon>Pentapetalae</taxon>
        <taxon>rosids</taxon>
        <taxon>fabids</taxon>
        <taxon>Fabales</taxon>
        <taxon>Fabaceae</taxon>
        <taxon>Papilionoideae</taxon>
        <taxon>50 kb inversion clade</taxon>
        <taxon>dalbergioids sensu lato</taxon>
        <taxon>Dalbergieae</taxon>
        <taxon>Pterocarpus clade</taxon>
        <taxon>Stylosanthes</taxon>
    </lineage>
</organism>
<gene>
    <name evidence="1" type="ORF">PIB30_081826</name>
</gene>
<dbReference type="Proteomes" id="UP001341840">
    <property type="component" value="Unassembled WGS sequence"/>
</dbReference>
<evidence type="ECO:0000313" key="2">
    <source>
        <dbReference type="Proteomes" id="UP001341840"/>
    </source>
</evidence>